<dbReference type="Gene3D" id="1.10.238.10">
    <property type="entry name" value="EF-hand"/>
    <property type="match status" value="2"/>
</dbReference>
<dbReference type="InterPro" id="IPR018247">
    <property type="entry name" value="EF_Hand_1_Ca_BS"/>
</dbReference>
<gene>
    <name evidence="4" type="ORF">P5673_005851</name>
</gene>
<reference evidence="4" key="1">
    <citation type="journal article" date="2023" name="G3 (Bethesda)">
        <title>Whole genome assembly and annotation of the endangered Caribbean coral Acropora cervicornis.</title>
        <authorList>
            <person name="Selwyn J.D."/>
            <person name="Vollmer S.V."/>
        </authorList>
    </citation>
    <scope>NUCLEOTIDE SEQUENCE</scope>
    <source>
        <strain evidence="4">K2</strain>
    </source>
</reference>
<dbReference type="Pfam" id="PF13202">
    <property type="entry name" value="EF-hand_5"/>
    <property type="match status" value="1"/>
</dbReference>
<evidence type="ECO:0000256" key="1">
    <source>
        <dbReference type="ARBA" id="ARBA00022837"/>
    </source>
</evidence>
<name>A0AAD9VDI6_ACRCE</name>
<dbReference type="InterPro" id="IPR002048">
    <property type="entry name" value="EF_hand_dom"/>
</dbReference>
<dbReference type="SMART" id="SM00054">
    <property type="entry name" value="EFh"/>
    <property type="match status" value="3"/>
</dbReference>
<evidence type="ECO:0000259" key="3">
    <source>
        <dbReference type="PROSITE" id="PS50222"/>
    </source>
</evidence>
<accession>A0AAD9VDI6</accession>
<evidence type="ECO:0000313" key="5">
    <source>
        <dbReference type="Proteomes" id="UP001249851"/>
    </source>
</evidence>
<feature type="domain" description="EF-hand" evidence="3">
    <location>
        <begin position="300"/>
        <end position="335"/>
    </location>
</feature>
<dbReference type="PROSITE" id="PS50222">
    <property type="entry name" value="EF_HAND_2"/>
    <property type="match status" value="1"/>
</dbReference>
<dbReference type="Proteomes" id="UP001249851">
    <property type="component" value="Unassembled WGS sequence"/>
</dbReference>
<dbReference type="InterPro" id="IPR011992">
    <property type="entry name" value="EF-hand-dom_pair"/>
</dbReference>
<keyword evidence="1" id="KW-0106">Calcium</keyword>
<dbReference type="SUPFAM" id="SSF57903">
    <property type="entry name" value="FYVE/PHD zinc finger"/>
    <property type="match status" value="1"/>
</dbReference>
<reference evidence="4" key="2">
    <citation type="journal article" date="2023" name="Science">
        <title>Genomic signatures of disease resistance in endangered staghorn corals.</title>
        <authorList>
            <person name="Vollmer S.V."/>
            <person name="Selwyn J.D."/>
            <person name="Despard B.A."/>
            <person name="Roesel C.L."/>
        </authorList>
    </citation>
    <scope>NUCLEOTIDE SEQUENCE</scope>
    <source>
        <strain evidence="4">K2</strain>
    </source>
</reference>
<dbReference type="PROSITE" id="PS00018">
    <property type="entry name" value="EF_HAND_1"/>
    <property type="match status" value="3"/>
</dbReference>
<dbReference type="InterPro" id="IPR031946">
    <property type="entry name" value="KIAA1045_Zf_RING"/>
</dbReference>
<dbReference type="EMBL" id="JARQWQ010000009">
    <property type="protein sequence ID" value="KAK2569987.1"/>
    <property type="molecule type" value="Genomic_DNA"/>
</dbReference>
<proteinExistence type="predicted"/>
<feature type="compositionally biased region" description="Basic and acidic residues" evidence="2">
    <location>
        <begin position="29"/>
        <end position="47"/>
    </location>
</feature>
<dbReference type="InterPro" id="IPR011011">
    <property type="entry name" value="Znf_FYVE_PHD"/>
</dbReference>
<dbReference type="Pfam" id="PF16744">
    <property type="entry name" value="zf-RING_15"/>
    <property type="match status" value="1"/>
</dbReference>
<comment type="caution">
    <text evidence="4">The sequence shown here is derived from an EMBL/GenBank/DDBJ whole genome shotgun (WGS) entry which is preliminary data.</text>
</comment>
<dbReference type="Gene3D" id="3.30.40.10">
    <property type="entry name" value="Zinc/RING finger domain, C3HC4 (zinc finger)"/>
    <property type="match status" value="1"/>
</dbReference>
<evidence type="ECO:0000256" key="2">
    <source>
        <dbReference type="SAM" id="MobiDB-lite"/>
    </source>
</evidence>
<dbReference type="AlphaFoldDB" id="A0AAD9VDI6"/>
<protein>
    <submittedName>
        <fullName evidence="4">PHD finger protein 24</fullName>
    </submittedName>
</protein>
<dbReference type="GO" id="GO:0005509">
    <property type="term" value="F:calcium ion binding"/>
    <property type="evidence" value="ECO:0007669"/>
    <property type="project" value="InterPro"/>
</dbReference>
<evidence type="ECO:0000313" key="4">
    <source>
        <dbReference type="EMBL" id="KAK2569987.1"/>
    </source>
</evidence>
<dbReference type="InterPro" id="IPR013083">
    <property type="entry name" value="Znf_RING/FYVE/PHD"/>
</dbReference>
<sequence length="398" mass="46009">MGVIVSKENQNRTKKVQQTAAVVTALKAASKDAKSTSDVSNRSKEDSASLLHGQAESASHEERNDRLAERDGIFEKEFLGSLNNDRTSLTYGLPKLDATDVRAYAHSSGTTGYWDKNDKAEVANIPYFGAWKNRVPNEELCSICHMYTGADVHPCRVCCKVYHELCLKKKGKLYDPREQEAFRKANTEKGWSCHDCESFTTLLTDDEMQELIENFDKLDVNQDTQINDDEYVRYKKAEYYKIHCEEMPKYMKEEARNEFKQMDTDQTGTIDWWEFLNHEALKQIAANRSKFQLVKMLSPREIQKARDIFHAFDKDEDGYINSHEVAVGFNRWFGNLRVFDMDRSNSFGKALDPKDVSGHVDRHTRIFMDADTDKNRLVSWDEYLREQALYIIAARPNL</sequence>
<organism evidence="4 5">
    <name type="scientific">Acropora cervicornis</name>
    <name type="common">Staghorn coral</name>
    <dbReference type="NCBI Taxonomy" id="6130"/>
    <lineage>
        <taxon>Eukaryota</taxon>
        <taxon>Metazoa</taxon>
        <taxon>Cnidaria</taxon>
        <taxon>Anthozoa</taxon>
        <taxon>Hexacorallia</taxon>
        <taxon>Scleractinia</taxon>
        <taxon>Astrocoeniina</taxon>
        <taxon>Acroporidae</taxon>
        <taxon>Acropora</taxon>
    </lineage>
</organism>
<dbReference type="SUPFAM" id="SSF47473">
    <property type="entry name" value="EF-hand"/>
    <property type="match status" value="1"/>
</dbReference>
<feature type="region of interest" description="Disordered" evidence="2">
    <location>
        <begin position="27"/>
        <end position="66"/>
    </location>
</feature>
<keyword evidence="5" id="KW-1185">Reference proteome</keyword>